<name>A0A1H7JGP1_STIAU</name>
<dbReference type="EMBL" id="FOAP01000002">
    <property type="protein sequence ID" value="SEK72595.1"/>
    <property type="molecule type" value="Genomic_DNA"/>
</dbReference>
<reference evidence="3" key="1">
    <citation type="submission" date="2016-10" db="EMBL/GenBank/DDBJ databases">
        <authorList>
            <person name="Varghese N."/>
            <person name="Submissions S."/>
        </authorList>
    </citation>
    <scope>NUCLEOTIDE SEQUENCE [LARGE SCALE GENOMIC DNA]</scope>
    <source>
        <strain evidence="3">DSM 17044</strain>
    </source>
</reference>
<keyword evidence="3" id="KW-1185">Reference proteome</keyword>
<dbReference type="OrthoDB" id="5479759at2"/>
<evidence type="ECO:0000313" key="2">
    <source>
        <dbReference type="EMBL" id="SEK72595.1"/>
    </source>
</evidence>
<dbReference type="Gene3D" id="3.40.50.410">
    <property type="entry name" value="von Willebrand factor, type A domain"/>
    <property type="match status" value="1"/>
</dbReference>
<dbReference type="Proteomes" id="UP000182719">
    <property type="component" value="Unassembled WGS sequence"/>
</dbReference>
<evidence type="ECO:0000313" key="3">
    <source>
        <dbReference type="Proteomes" id="UP000182719"/>
    </source>
</evidence>
<dbReference type="CDD" id="cd00198">
    <property type="entry name" value="vWFA"/>
    <property type="match status" value="1"/>
</dbReference>
<dbReference type="RefSeq" id="WP_075005336.1">
    <property type="nucleotide sequence ID" value="NZ_FOAP01000002.1"/>
</dbReference>
<organism evidence="2 3">
    <name type="scientific">Stigmatella aurantiaca</name>
    <dbReference type="NCBI Taxonomy" id="41"/>
    <lineage>
        <taxon>Bacteria</taxon>
        <taxon>Pseudomonadati</taxon>
        <taxon>Myxococcota</taxon>
        <taxon>Myxococcia</taxon>
        <taxon>Myxococcales</taxon>
        <taxon>Cystobacterineae</taxon>
        <taxon>Archangiaceae</taxon>
        <taxon>Stigmatella</taxon>
    </lineage>
</organism>
<dbReference type="SUPFAM" id="SSF53300">
    <property type="entry name" value="vWA-like"/>
    <property type="match status" value="1"/>
</dbReference>
<dbReference type="PROSITE" id="PS51257">
    <property type="entry name" value="PROKAR_LIPOPROTEIN"/>
    <property type="match status" value="1"/>
</dbReference>
<feature type="domain" description="VWFA" evidence="1">
    <location>
        <begin position="50"/>
        <end position="200"/>
    </location>
</feature>
<protein>
    <recommendedName>
        <fullName evidence="1">VWFA domain-containing protein</fullName>
    </recommendedName>
</protein>
<accession>A0A1H7JGP1</accession>
<dbReference type="InterPro" id="IPR036465">
    <property type="entry name" value="vWFA_dom_sf"/>
</dbReference>
<sequence>MRVHKPARIVLLSALLGWGAACDSPVDRPGSGVPGRCQAEAPVIPPQKTDILFVIDNSGSMSEEQAAIATELPAFLEQLRQGGGVAQDFRVGVITTSVYLRTRGGVDYFSEEGGRLRTVPPRPGGEPMAEKYIEGTDPELLEKFRRLVVQGVSGSGQETPFEAVRLAVADPALADLPLEQGGNKGFLRDGARLLVVVVTDEEDCSSTQRPPPVILTADASKDLCSEQADQLTSVGEYFDIFQSLKDGRGASREVLWATIGPVGLSNKEVGLIQVTTPQGEAHVSNVDCPTSYGPGFRQRAMAERFNRSLANLDSICKPDYRESLVSIAALAAISQSVEVMNIPDPMLAQVRVTRQDGTVQTCSVAGGDLRYDASGEDRPARLFFLGSCLRQPGDQAVEVKLLCAE</sequence>
<gene>
    <name evidence="2" type="ORF">SAMN05444354_102178</name>
</gene>
<dbReference type="PROSITE" id="PS50234">
    <property type="entry name" value="VWFA"/>
    <property type="match status" value="1"/>
</dbReference>
<evidence type="ECO:0000259" key="1">
    <source>
        <dbReference type="PROSITE" id="PS50234"/>
    </source>
</evidence>
<dbReference type="AlphaFoldDB" id="A0A1H7JGP1"/>
<dbReference type="InterPro" id="IPR002035">
    <property type="entry name" value="VWF_A"/>
</dbReference>
<proteinExistence type="predicted"/>